<name>A0ABV9XW16_9PSEU</name>
<dbReference type="EMBL" id="JBHSJB010000007">
    <property type="protein sequence ID" value="MFC5053613.1"/>
    <property type="molecule type" value="Genomic_DNA"/>
</dbReference>
<protein>
    <submittedName>
        <fullName evidence="2">Uncharacterized protein</fullName>
    </submittedName>
</protein>
<feature type="region of interest" description="Disordered" evidence="1">
    <location>
        <begin position="1"/>
        <end position="22"/>
    </location>
</feature>
<organism evidence="2 3">
    <name type="scientific">Saccharothrix xinjiangensis</name>
    <dbReference type="NCBI Taxonomy" id="204798"/>
    <lineage>
        <taxon>Bacteria</taxon>
        <taxon>Bacillati</taxon>
        <taxon>Actinomycetota</taxon>
        <taxon>Actinomycetes</taxon>
        <taxon>Pseudonocardiales</taxon>
        <taxon>Pseudonocardiaceae</taxon>
        <taxon>Saccharothrix</taxon>
    </lineage>
</organism>
<evidence type="ECO:0000256" key="1">
    <source>
        <dbReference type="SAM" id="MobiDB-lite"/>
    </source>
</evidence>
<proteinExistence type="predicted"/>
<sequence>MGDPEYRVEEHPDGTRRVHPSRVRRAPDGRVALYFAEGPRESGPFWLEIGLQGDLYVSVKEPAEVADWAEVELPAVQP</sequence>
<evidence type="ECO:0000313" key="2">
    <source>
        <dbReference type="EMBL" id="MFC5053613.1"/>
    </source>
</evidence>
<accession>A0ABV9XW16</accession>
<dbReference type="RefSeq" id="WP_344036472.1">
    <property type="nucleotide sequence ID" value="NZ_BAAAKE010000005.1"/>
</dbReference>
<reference evidence="3" key="1">
    <citation type="journal article" date="2019" name="Int. J. Syst. Evol. Microbiol.">
        <title>The Global Catalogue of Microorganisms (GCM) 10K type strain sequencing project: providing services to taxonomists for standard genome sequencing and annotation.</title>
        <authorList>
            <consortium name="The Broad Institute Genomics Platform"/>
            <consortium name="The Broad Institute Genome Sequencing Center for Infectious Disease"/>
            <person name="Wu L."/>
            <person name="Ma J."/>
        </authorList>
    </citation>
    <scope>NUCLEOTIDE SEQUENCE [LARGE SCALE GENOMIC DNA]</scope>
    <source>
        <strain evidence="3">KCTC 12848</strain>
    </source>
</reference>
<comment type="caution">
    <text evidence="2">The sequence shown here is derived from an EMBL/GenBank/DDBJ whole genome shotgun (WGS) entry which is preliminary data.</text>
</comment>
<dbReference type="Proteomes" id="UP001595833">
    <property type="component" value="Unassembled WGS sequence"/>
</dbReference>
<keyword evidence="3" id="KW-1185">Reference proteome</keyword>
<gene>
    <name evidence="2" type="ORF">ACFPFM_07560</name>
</gene>
<evidence type="ECO:0000313" key="3">
    <source>
        <dbReference type="Proteomes" id="UP001595833"/>
    </source>
</evidence>
<feature type="compositionally biased region" description="Basic and acidic residues" evidence="1">
    <location>
        <begin position="1"/>
        <end position="16"/>
    </location>
</feature>